<dbReference type="Proteomes" id="UP000678393">
    <property type="component" value="Unassembled WGS sequence"/>
</dbReference>
<comment type="caution">
    <text evidence="2">The sequence shown here is derived from an EMBL/GenBank/DDBJ whole genome shotgun (WGS) entry which is preliminary data.</text>
</comment>
<keyword evidence="3" id="KW-1185">Reference proteome</keyword>
<accession>A0A8S3YJ73</accession>
<evidence type="ECO:0000313" key="3">
    <source>
        <dbReference type="Proteomes" id="UP000678393"/>
    </source>
</evidence>
<feature type="non-terminal residue" evidence="2">
    <location>
        <position position="1"/>
    </location>
</feature>
<gene>
    <name evidence="2" type="ORF">CUNI_LOCUS1133</name>
</gene>
<feature type="compositionally biased region" description="Low complexity" evidence="1">
    <location>
        <begin position="12"/>
        <end position="22"/>
    </location>
</feature>
<evidence type="ECO:0000313" key="2">
    <source>
        <dbReference type="EMBL" id="CAG5115575.1"/>
    </source>
</evidence>
<dbReference type="EMBL" id="CAJHNH020000135">
    <property type="protein sequence ID" value="CAG5115575.1"/>
    <property type="molecule type" value="Genomic_DNA"/>
</dbReference>
<name>A0A8S3YJ73_9EUPU</name>
<organism evidence="2 3">
    <name type="scientific">Candidula unifasciata</name>
    <dbReference type="NCBI Taxonomy" id="100452"/>
    <lineage>
        <taxon>Eukaryota</taxon>
        <taxon>Metazoa</taxon>
        <taxon>Spiralia</taxon>
        <taxon>Lophotrochozoa</taxon>
        <taxon>Mollusca</taxon>
        <taxon>Gastropoda</taxon>
        <taxon>Heterobranchia</taxon>
        <taxon>Euthyneura</taxon>
        <taxon>Panpulmonata</taxon>
        <taxon>Eupulmonata</taxon>
        <taxon>Stylommatophora</taxon>
        <taxon>Helicina</taxon>
        <taxon>Helicoidea</taxon>
        <taxon>Geomitridae</taxon>
        <taxon>Candidula</taxon>
    </lineage>
</organism>
<proteinExistence type="predicted"/>
<dbReference type="AlphaFoldDB" id="A0A8S3YJ73"/>
<feature type="non-terminal residue" evidence="2">
    <location>
        <position position="151"/>
    </location>
</feature>
<sequence>LPPIWRFVLADSSPSSPVLSPVTAGDTGPGAINVKLRPTPGKFRNIYAEDDIDELPPPPPPPELLSGQLISETVSSMDFDIPDDIDLSQCPGLVEITKSTPNWKKDMIEKKNQEKIEEYVKAILKEREQQAKWKNVPEWKRKILLKKEEEV</sequence>
<protein>
    <submittedName>
        <fullName evidence="2">Uncharacterized protein</fullName>
    </submittedName>
</protein>
<dbReference type="OrthoDB" id="6259646at2759"/>
<feature type="region of interest" description="Disordered" evidence="1">
    <location>
        <begin position="12"/>
        <end position="35"/>
    </location>
</feature>
<evidence type="ECO:0000256" key="1">
    <source>
        <dbReference type="SAM" id="MobiDB-lite"/>
    </source>
</evidence>
<reference evidence="2" key="1">
    <citation type="submission" date="2021-04" db="EMBL/GenBank/DDBJ databases">
        <authorList>
            <consortium name="Molecular Ecology Group"/>
        </authorList>
    </citation>
    <scope>NUCLEOTIDE SEQUENCE</scope>
</reference>